<proteinExistence type="inferred from homology"/>
<keyword evidence="9" id="KW-1185">Reference proteome</keyword>
<protein>
    <recommendedName>
        <fullName evidence="3 7">Transaldolase</fullName>
        <ecNumber evidence="3 7">2.2.1.2</ecNumber>
    </recommendedName>
</protein>
<comment type="function">
    <text evidence="7">Catalyzes the rate-limiting step of the non-oxidative phase in the pentose phosphate pathway. Catalyzes the reversible conversion of sedheptulose-7-phosphate and D-glyceraldehyde 3-phosphate into erythrose-4-phosphate and beta-D-fructose 6-phosphate.</text>
</comment>
<dbReference type="InterPro" id="IPR018225">
    <property type="entry name" value="Transaldolase_AS"/>
</dbReference>
<gene>
    <name evidence="8" type="ORF">Ciccas_010446</name>
</gene>
<evidence type="ECO:0000313" key="8">
    <source>
        <dbReference type="EMBL" id="KAL3310978.1"/>
    </source>
</evidence>
<dbReference type="EC" id="2.2.1.2" evidence="3 7"/>
<dbReference type="Gene3D" id="3.20.20.70">
    <property type="entry name" value="Aldolase class I"/>
    <property type="match status" value="1"/>
</dbReference>
<evidence type="ECO:0000256" key="6">
    <source>
        <dbReference type="ARBA" id="ARBA00023270"/>
    </source>
</evidence>
<dbReference type="InterPro" id="IPR001585">
    <property type="entry name" value="TAL/FSA"/>
</dbReference>
<dbReference type="EMBL" id="JBJKFK010002525">
    <property type="protein sequence ID" value="KAL3310978.1"/>
    <property type="molecule type" value="Genomic_DNA"/>
</dbReference>
<evidence type="ECO:0000313" key="9">
    <source>
        <dbReference type="Proteomes" id="UP001626550"/>
    </source>
</evidence>
<comment type="pathway">
    <text evidence="1 7">Carbohydrate degradation; pentose phosphate pathway; D-glyceraldehyde 3-phosphate and beta-D-fructose 6-phosphate from D-ribose 5-phosphate and D-xylulose 5-phosphate (non-oxidative stage): step 2/3.</text>
</comment>
<sequence>MDATTNPSLILAAAKNEKYAHLLEEAVEYAIEKGTDSARCIDLAAERCFILFGNEILKLIPGRISTEVDARLSFDKTAQIEKALSLVKMYEELGIGKERILIKLSSTWEGIQAAKVLESQHKIHCNLTLMFSFCQAIACAEAGVTLISPFVGRIYDWYANKTGQKEFEMLQDPGVQSVTRIYNYYKKYGYKTQVMGASFRNTNQIRGLCGCDLLTISPALLQSLSSMTEPVERYLNSEKLNDMTDAKQDHDLTEPEFRFMLNEDEMATDKLSDGIRKFTADYDTLKECLKQIYSKKHQ</sequence>
<dbReference type="PANTHER" id="PTHR10683:SF18">
    <property type="entry name" value="TRANSALDOLASE"/>
    <property type="match status" value="1"/>
</dbReference>
<dbReference type="InterPro" id="IPR004730">
    <property type="entry name" value="Transaldolase_1"/>
</dbReference>
<evidence type="ECO:0000256" key="7">
    <source>
        <dbReference type="RuleBase" id="RU000501"/>
    </source>
</evidence>
<evidence type="ECO:0000256" key="5">
    <source>
        <dbReference type="ARBA" id="ARBA00023126"/>
    </source>
</evidence>
<dbReference type="SUPFAM" id="SSF51569">
    <property type="entry name" value="Aldolase"/>
    <property type="match status" value="1"/>
</dbReference>
<evidence type="ECO:0000256" key="3">
    <source>
        <dbReference type="ARBA" id="ARBA00013151"/>
    </source>
</evidence>
<dbReference type="PROSITE" id="PS01054">
    <property type="entry name" value="TRANSALDOLASE_1"/>
    <property type="match status" value="1"/>
</dbReference>
<dbReference type="Proteomes" id="UP001626550">
    <property type="component" value="Unassembled WGS sequence"/>
</dbReference>
<keyword evidence="4 7" id="KW-0808">Transferase</keyword>
<evidence type="ECO:0000256" key="4">
    <source>
        <dbReference type="ARBA" id="ARBA00022679"/>
    </source>
</evidence>
<dbReference type="NCBIfam" id="TIGR00874">
    <property type="entry name" value="talAB"/>
    <property type="match status" value="1"/>
</dbReference>
<dbReference type="GO" id="GO:0004801">
    <property type="term" value="F:transaldolase activity"/>
    <property type="evidence" value="ECO:0007669"/>
    <property type="project" value="UniProtKB-EC"/>
</dbReference>
<keyword evidence="6" id="KW-0704">Schiff base</keyword>
<accession>A0ABD2PV79</accession>
<comment type="catalytic activity">
    <reaction evidence="7">
        <text>D-sedoheptulose 7-phosphate + D-glyceraldehyde 3-phosphate = D-erythrose 4-phosphate + beta-D-fructose 6-phosphate</text>
        <dbReference type="Rhea" id="RHEA:17053"/>
        <dbReference type="ChEBI" id="CHEBI:16897"/>
        <dbReference type="ChEBI" id="CHEBI:57483"/>
        <dbReference type="ChEBI" id="CHEBI:57634"/>
        <dbReference type="ChEBI" id="CHEBI:59776"/>
        <dbReference type="EC" id="2.2.1.2"/>
    </reaction>
</comment>
<name>A0ABD2PV79_9PLAT</name>
<dbReference type="AlphaFoldDB" id="A0ABD2PV79"/>
<dbReference type="Pfam" id="PF00923">
    <property type="entry name" value="TAL_FSA"/>
    <property type="match status" value="1"/>
</dbReference>
<organism evidence="8 9">
    <name type="scientific">Cichlidogyrus casuarinus</name>
    <dbReference type="NCBI Taxonomy" id="1844966"/>
    <lineage>
        <taxon>Eukaryota</taxon>
        <taxon>Metazoa</taxon>
        <taxon>Spiralia</taxon>
        <taxon>Lophotrochozoa</taxon>
        <taxon>Platyhelminthes</taxon>
        <taxon>Monogenea</taxon>
        <taxon>Monopisthocotylea</taxon>
        <taxon>Dactylogyridea</taxon>
        <taxon>Ancyrocephalidae</taxon>
        <taxon>Cichlidogyrus</taxon>
    </lineage>
</organism>
<dbReference type="PANTHER" id="PTHR10683">
    <property type="entry name" value="TRANSALDOLASE"/>
    <property type="match status" value="1"/>
</dbReference>
<evidence type="ECO:0000256" key="1">
    <source>
        <dbReference type="ARBA" id="ARBA00004857"/>
    </source>
</evidence>
<reference evidence="8 9" key="1">
    <citation type="submission" date="2024-11" db="EMBL/GenBank/DDBJ databases">
        <title>Adaptive evolution of stress response genes in parasites aligns with host niche diversity.</title>
        <authorList>
            <person name="Hahn C."/>
            <person name="Resl P."/>
        </authorList>
    </citation>
    <scope>NUCLEOTIDE SEQUENCE [LARGE SCALE GENOMIC DNA]</scope>
    <source>
        <strain evidence="8">EGGRZ-B1_66</strain>
        <tissue evidence="8">Body</tissue>
    </source>
</reference>
<dbReference type="PROSITE" id="PS00958">
    <property type="entry name" value="TRANSALDOLASE_2"/>
    <property type="match status" value="1"/>
</dbReference>
<dbReference type="CDD" id="cd00957">
    <property type="entry name" value="Transaldolase_TalAB"/>
    <property type="match status" value="1"/>
</dbReference>
<comment type="similarity">
    <text evidence="2">Belongs to the transaldolase family. Type 1 subfamily.</text>
</comment>
<dbReference type="InterPro" id="IPR013785">
    <property type="entry name" value="Aldolase_TIM"/>
</dbReference>
<comment type="caution">
    <text evidence="8">The sequence shown here is derived from an EMBL/GenBank/DDBJ whole genome shotgun (WGS) entry which is preliminary data.</text>
</comment>
<evidence type="ECO:0000256" key="2">
    <source>
        <dbReference type="ARBA" id="ARBA00008012"/>
    </source>
</evidence>
<keyword evidence="5 7" id="KW-0570">Pentose shunt</keyword>
<dbReference type="GO" id="GO:0006098">
    <property type="term" value="P:pentose-phosphate shunt"/>
    <property type="evidence" value="ECO:0007669"/>
    <property type="project" value="UniProtKB-KW"/>
</dbReference>